<proteinExistence type="predicted"/>
<name>A0ABM4ZXT4_VULVU</name>
<dbReference type="Proteomes" id="UP001652641">
    <property type="component" value="Chromosome 2"/>
</dbReference>
<feature type="domain" description="Leucine-rich repeat-containing protein 37 N-terminal" evidence="2">
    <location>
        <begin position="1"/>
        <end position="51"/>
    </location>
</feature>
<feature type="non-terminal residue" evidence="4">
    <location>
        <position position="1"/>
    </location>
</feature>
<evidence type="ECO:0000313" key="4">
    <source>
        <dbReference type="RefSeq" id="XP_072607328.1"/>
    </source>
</evidence>
<organism evidence="3 4">
    <name type="scientific">Vulpes vulpes</name>
    <name type="common">Red fox</name>
    <dbReference type="NCBI Taxonomy" id="9627"/>
    <lineage>
        <taxon>Eukaryota</taxon>
        <taxon>Metazoa</taxon>
        <taxon>Chordata</taxon>
        <taxon>Craniata</taxon>
        <taxon>Vertebrata</taxon>
        <taxon>Euteleostomi</taxon>
        <taxon>Mammalia</taxon>
        <taxon>Eutheria</taxon>
        <taxon>Laurasiatheria</taxon>
        <taxon>Carnivora</taxon>
        <taxon>Caniformia</taxon>
        <taxon>Canidae</taxon>
        <taxon>Vulpes</taxon>
    </lineage>
</organism>
<feature type="compositionally biased region" description="Polar residues" evidence="1">
    <location>
        <begin position="1"/>
        <end position="28"/>
    </location>
</feature>
<feature type="compositionally biased region" description="Polar residues" evidence="1">
    <location>
        <begin position="157"/>
        <end position="174"/>
    </location>
</feature>
<reference evidence="3" key="1">
    <citation type="submission" date="2025-05" db="UniProtKB">
        <authorList>
            <consortium name="RefSeq"/>
        </authorList>
    </citation>
    <scope>NUCLEOTIDE SEQUENCE [LARGE SCALE GENOMIC DNA]</scope>
</reference>
<dbReference type="PANTHER" id="PTHR23045:SF20">
    <property type="entry name" value="LEUCINE-RICH REPEAT-CONTAINING PROTEIN 37 N-TERMINAL DOMAIN-CONTAINING PROTEIN"/>
    <property type="match status" value="1"/>
</dbReference>
<feature type="region of interest" description="Disordered" evidence="1">
    <location>
        <begin position="1"/>
        <end position="29"/>
    </location>
</feature>
<dbReference type="InterPro" id="IPR015753">
    <property type="entry name" value="LRRC37"/>
</dbReference>
<dbReference type="GeneID" id="140598023"/>
<dbReference type="Pfam" id="PF15779">
    <property type="entry name" value="LRRC37"/>
    <property type="match status" value="3"/>
</dbReference>
<accession>A0ABM4ZXT4</accession>
<evidence type="ECO:0000313" key="3">
    <source>
        <dbReference type="Proteomes" id="UP001652641"/>
    </source>
</evidence>
<sequence>IAQSPVYQEETISTPGWDQTQHPSSPNVRVQPLDLELTVSPEHTTEVEHSTALKKTTAPPKHLEVTFAHLEQVLSHRPNLTNITGQPLDLELTITPESTTKIEPSPAMRLELPKELVAQPSMYQEAAAPTSAQDQAQHLWSPNVTTQPLALELTITPKPTTEVEQSTTLHQTTAPPKDLEVTFPPSEQVRFSIQP</sequence>
<evidence type="ECO:0000259" key="2">
    <source>
        <dbReference type="Pfam" id="PF15779"/>
    </source>
</evidence>
<dbReference type="InterPro" id="IPR032754">
    <property type="entry name" value="LRRC37_N"/>
</dbReference>
<feature type="domain" description="Leucine-rich repeat-containing protein 37 N-terminal" evidence="2">
    <location>
        <begin position="56"/>
        <end position="106"/>
    </location>
</feature>
<feature type="region of interest" description="Disordered" evidence="1">
    <location>
        <begin position="157"/>
        <end position="195"/>
    </location>
</feature>
<gene>
    <name evidence="4" type="primary">LOC140598023</name>
</gene>
<keyword evidence="3" id="KW-1185">Reference proteome</keyword>
<protein>
    <submittedName>
        <fullName evidence="4">Leucine-rich repeat-containing protein 37A3-like</fullName>
    </submittedName>
</protein>
<dbReference type="RefSeq" id="XP_072607328.1">
    <property type="nucleotide sequence ID" value="XM_072751227.1"/>
</dbReference>
<reference evidence="4" key="2">
    <citation type="submission" date="2025-08" db="UniProtKB">
        <authorList>
            <consortium name="RefSeq"/>
        </authorList>
    </citation>
    <scope>IDENTIFICATION</scope>
    <source>
        <tissue evidence="4">Cell line</tissue>
    </source>
</reference>
<evidence type="ECO:0000256" key="1">
    <source>
        <dbReference type="SAM" id="MobiDB-lite"/>
    </source>
</evidence>
<feature type="domain" description="Leucine-rich repeat-containing protein 37 N-terminal" evidence="2">
    <location>
        <begin position="109"/>
        <end position="167"/>
    </location>
</feature>
<dbReference type="PANTHER" id="PTHR23045">
    <property type="entry name" value="LEUCINE-RICH REPEAT-CONTAINING PROTEIN 37A"/>
    <property type="match status" value="1"/>
</dbReference>